<dbReference type="RefSeq" id="WP_110018151.1">
    <property type="nucleotide sequence ID" value="NZ_QGTJ01000004.1"/>
</dbReference>
<dbReference type="OrthoDB" id="9807486at2"/>
<gene>
    <name evidence="3" type="ORF">C7443_104112</name>
</gene>
<dbReference type="Gene3D" id="3.40.1740.10">
    <property type="entry name" value="VC0467-like"/>
    <property type="match status" value="1"/>
</dbReference>
<dbReference type="EMBL" id="QGTJ01000004">
    <property type="protein sequence ID" value="PWV62317.1"/>
    <property type="molecule type" value="Genomic_DNA"/>
</dbReference>
<dbReference type="Proteomes" id="UP000246569">
    <property type="component" value="Unassembled WGS sequence"/>
</dbReference>
<dbReference type="GO" id="GO:0005829">
    <property type="term" value="C:cytosol"/>
    <property type="evidence" value="ECO:0007669"/>
    <property type="project" value="TreeGrafter"/>
</dbReference>
<protein>
    <recommendedName>
        <fullName evidence="2">UPF0301 protein C7443_104112</fullName>
    </recommendedName>
</protein>
<name>A0A317MVN1_9GAMM</name>
<evidence type="ECO:0000256" key="1">
    <source>
        <dbReference type="ARBA" id="ARBA00009600"/>
    </source>
</evidence>
<keyword evidence="4" id="KW-1185">Reference proteome</keyword>
<comment type="caution">
    <text evidence="3">The sequence shown here is derived from an EMBL/GenBank/DDBJ whole genome shotgun (WGS) entry which is preliminary data.</text>
</comment>
<sequence length="186" mass="19898">MHEQTFLSNQFLIAMPGLHDPNFERTVTYLCEHGPQGALGIIVNRPLELSLADLFGNLGMGVPDGAKLQSLFFGGPVHPEQGFVLHRSGGHWQSSLSTGDGLSITTSRDILEAMARGEGPEEVLVALGYAGWGPGQLERELGENSWLSAPADTDVIFHRPPTERWDAAAALLGVDLRLLAPAAGHA</sequence>
<evidence type="ECO:0000313" key="3">
    <source>
        <dbReference type="EMBL" id="PWV62317.1"/>
    </source>
</evidence>
<proteinExistence type="inferred from homology"/>
<dbReference type="InterPro" id="IPR003774">
    <property type="entry name" value="AlgH-like"/>
</dbReference>
<comment type="similarity">
    <text evidence="1 2">Belongs to the UPF0301 (AlgH) family.</text>
</comment>
<evidence type="ECO:0000256" key="2">
    <source>
        <dbReference type="HAMAP-Rule" id="MF_00758"/>
    </source>
</evidence>
<dbReference type="AlphaFoldDB" id="A0A317MVN1"/>
<dbReference type="PANTHER" id="PTHR30327:SF1">
    <property type="entry name" value="UPF0301 PROTEIN YQGE"/>
    <property type="match status" value="1"/>
</dbReference>
<dbReference type="NCBIfam" id="NF001266">
    <property type="entry name" value="PRK00228.1-1"/>
    <property type="match status" value="1"/>
</dbReference>
<evidence type="ECO:0000313" key="4">
    <source>
        <dbReference type="Proteomes" id="UP000246569"/>
    </source>
</evidence>
<dbReference type="PANTHER" id="PTHR30327">
    <property type="entry name" value="UNCHARACTERIZED PROTEIN YQGE"/>
    <property type="match status" value="1"/>
</dbReference>
<accession>A0A317MVN1</accession>
<dbReference type="HAMAP" id="MF_00758">
    <property type="entry name" value="UPF0301"/>
    <property type="match status" value="1"/>
</dbReference>
<dbReference type="Pfam" id="PF02622">
    <property type="entry name" value="DUF179"/>
    <property type="match status" value="1"/>
</dbReference>
<reference evidence="3 4" key="1">
    <citation type="submission" date="2018-05" db="EMBL/GenBank/DDBJ databases">
        <title>Genomic Encyclopedia of Type Strains, Phase IV (KMG-IV): sequencing the most valuable type-strain genomes for metagenomic binning, comparative biology and taxonomic classification.</title>
        <authorList>
            <person name="Goeker M."/>
        </authorList>
    </citation>
    <scope>NUCLEOTIDE SEQUENCE [LARGE SCALE GENOMIC DNA]</scope>
    <source>
        <strain evidence="3 4">DSM 23606</strain>
    </source>
</reference>
<organism evidence="3 4">
    <name type="scientific">Plasticicumulans acidivorans</name>
    <dbReference type="NCBI Taxonomy" id="886464"/>
    <lineage>
        <taxon>Bacteria</taxon>
        <taxon>Pseudomonadati</taxon>
        <taxon>Pseudomonadota</taxon>
        <taxon>Gammaproteobacteria</taxon>
        <taxon>Candidatus Competibacteraceae</taxon>
        <taxon>Plasticicumulans</taxon>
    </lineage>
</organism>
<dbReference type="SUPFAM" id="SSF143456">
    <property type="entry name" value="VC0467-like"/>
    <property type="match status" value="1"/>
</dbReference>